<dbReference type="AlphaFoldDB" id="A0A8J2W9Z4"/>
<feature type="compositionally biased region" description="Polar residues" evidence="1">
    <location>
        <begin position="81"/>
        <end position="90"/>
    </location>
</feature>
<feature type="region of interest" description="Disordered" evidence="1">
    <location>
        <begin position="66"/>
        <end position="90"/>
    </location>
</feature>
<accession>A0A8J2W9Z4</accession>
<evidence type="ECO:0000313" key="4">
    <source>
        <dbReference type="Proteomes" id="UP000789390"/>
    </source>
</evidence>
<comment type="caution">
    <text evidence="3">The sequence shown here is derived from an EMBL/GenBank/DDBJ whole genome shotgun (WGS) entry which is preliminary data.</text>
</comment>
<evidence type="ECO:0000256" key="2">
    <source>
        <dbReference type="SAM" id="SignalP"/>
    </source>
</evidence>
<sequence>MIYVWSVSFLMTFLSLSLENPPNTGKSNLKQRIEKSLKMSLLKNLISVALTARWQTIIEMKTLQTTLQSSQDSDDRGAKQRSCQSARGQV</sequence>
<organism evidence="3 4">
    <name type="scientific">Daphnia galeata</name>
    <dbReference type="NCBI Taxonomy" id="27404"/>
    <lineage>
        <taxon>Eukaryota</taxon>
        <taxon>Metazoa</taxon>
        <taxon>Ecdysozoa</taxon>
        <taxon>Arthropoda</taxon>
        <taxon>Crustacea</taxon>
        <taxon>Branchiopoda</taxon>
        <taxon>Diplostraca</taxon>
        <taxon>Cladocera</taxon>
        <taxon>Anomopoda</taxon>
        <taxon>Daphniidae</taxon>
        <taxon>Daphnia</taxon>
    </lineage>
</organism>
<reference evidence="3" key="1">
    <citation type="submission" date="2021-11" db="EMBL/GenBank/DDBJ databases">
        <authorList>
            <person name="Schell T."/>
        </authorList>
    </citation>
    <scope>NUCLEOTIDE SEQUENCE</scope>
    <source>
        <strain evidence="3">M5</strain>
    </source>
</reference>
<dbReference type="Proteomes" id="UP000789390">
    <property type="component" value="Unassembled WGS sequence"/>
</dbReference>
<dbReference type="EMBL" id="CAKKLH010000013">
    <property type="protein sequence ID" value="CAH0099084.1"/>
    <property type="molecule type" value="Genomic_DNA"/>
</dbReference>
<feature type="signal peptide" evidence="2">
    <location>
        <begin position="1"/>
        <end position="17"/>
    </location>
</feature>
<protein>
    <submittedName>
        <fullName evidence="3">Uncharacterized protein</fullName>
    </submittedName>
</protein>
<evidence type="ECO:0000256" key="1">
    <source>
        <dbReference type="SAM" id="MobiDB-lite"/>
    </source>
</evidence>
<feature type="chain" id="PRO_5035281145" evidence="2">
    <location>
        <begin position="18"/>
        <end position="90"/>
    </location>
</feature>
<name>A0A8J2W9Z4_9CRUS</name>
<evidence type="ECO:0000313" key="3">
    <source>
        <dbReference type="EMBL" id="CAH0099084.1"/>
    </source>
</evidence>
<proteinExistence type="predicted"/>
<keyword evidence="4" id="KW-1185">Reference proteome</keyword>
<gene>
    <name evidence="3" type="ORF">DGAL_LOCUS1193</name>
</gene>
<keyword evidence="2" id="KW-0732">Signal</keyword>